<organism evidence="10 11">
    <name type="scientific">Marinobacterium aestuariivivens</name>
    <dbReference type="NCBI Taxonomy" id="1698799"/>
    <lineage>
        <taxon>Bacteria</taxon>
        <taxon>Pseudomonadati</taxon>
        <taxon>Pseudomonadota</taxon>
        <taxon>Gammaproteobacteria</taxon>
        <taxon>Oceanospirillales</taxon>
        <taxon>Oceanospirillaceae</taxon>
        <taxon>Marinobacterium</taxon>
    </lineage>
</organism>
<feature type="domain" description="J" evidence="9">
    <location>
        <begin position="191"/>
        <end position="241"/>
    </location>
</feature>
<feature type="compositionally biased region" description="Polar residues" evidence="7">
    <location>
        <begin position="180"/>
        <end position="189"/>
    </location>
</feature>
<evidence type="ECO:0000256" key="4">
    <source>
        <dbReference type="ARBA" id="ARBA00023136"/>
    </source>
</evidence>
<sequence length="241" mass="27105">MNPIGLIILGAVALTGYLWVQSRPAGQRTRAKWQLIILLVALMLLYLSVTGRMHWLGAVVAALLPLSRYLVPLLRYLPFLKRLYDHQTQRRQSGGNSSRVQTAILEMSLDHDSGTMDGTVLQGPLSGRRLDSLGEHDFIELLQYCRRQDQESARLLEAYLDRRFGDSWRDDDPGERQEAPPQSSGSMSEQEAYAVLGLQPGASEEEIVTAHRRLMQKLHPDRGGSDYLAARINEAKERLLG</sequence>
<dbReference type="PANTHER" id="PTHR12763:SF28">
    <property type="entry name" value="GEO10507P1-RELATED"/>
    <property type="match status" value="1"/>
</dbReference>
<proteinExistence type="inferred from homology"/>
<dbReference type="Proteomes" id="UP001596422">
    <property type="component" value="Unassembled WGS sequence"/>
</dbReference>
<keyword evidence="5" id="KW-0143">Chaperone</keyword>
<evidence type="ECO:0000256" key="3">
    <source>
        <dbReference type="ARBA" id="ARBA00022989"/>
    </source>
</evidence>
<comment type="similarity">
    <text evidence="6">Belongs to the TIM14 family.</text>
</comment>
<keyword evidence="11" id="KW-1185">Reference proteome</keyword>
<dbReference type="Gene3D" id="1.10.287.110">
    <property type="entry name" value="DnaJ domain"/>
    <property type="match status" value="1"/>
</dbReference>
<dbReference type="InterPro" id="IPR001623">
    <property type="entry name" value="DnaJ_domain"/>
</dbReference>
<feature type="transmembrane region" description="Helical" evidence="8">
    <location>
        <begin position="6"/>
        <end position="21"/>
    </location>
</feature>
<dbReference type="SUPFAM" id="SSF46565">
    <property type="entry name" value="Chaperone J-domain"/>
    <property type="match status" value="1"/>
</dbReference>
<evidence type="ECO:0000256" key="7">
    <source>
        <dbReference type="SAM" id="MobiDB-lite"/>
    </source>
</evidence>
<feature type="region of interest" description="Disordered" evidence="7">
    <location>
        <begin position="166"/>
        <end position="191"/>
    </location>
</feature>
<keyword evidence="4 8" id="KW-0472">Membrane</keyword>
<dbReference type="PROSITE" id="PS50076">
    <property type="entry name" value="DNAJ_2"/>
    <property type="match status" value="1"/>
</dbReference>
<keyword evidence="2 8" id="KW-0812">Transmembrane</keyword>
<evidence type="ECO:0000256" key="5">
    <source>
        <dbReference type="ARBA" id="ARBA00023186"/>
    </source>
</evidence>
<dbReference type="CDD" id="cd06257">
    <property type="entry name" value="DnaJ"/>
    <property type="match status" value="1"/>
</dbReference>
<name>A0ABW1ZTI5_9GAMM</name>
<evidence type="ECO:0000313" key="11">
    <source>
        <dbReference type="Proteomes" id="UP001596422"/>
    </source>
</evidence>
<evidence type="ECO:0000256" key="8">
    <source>
        <dbReference type="SAM" id="Phobius"/>
    </source>
</evidence>
<dbReference type="RefSeq" id="WP_379907607.1">
    <property type="nucleotide sequence ID" value="NZ_JBHSWE010000001.1"/>
</dbReference>
<evidence type="ECO:0000259" key="9">
    <source>
        <dbReference type="PROSITE" id="PS50076"/>
    </source>
</evidence>
<dbReference type="SMART" id="SM00271">
    <property type="entry name" value="DnaJ"/>
    <property type="match status" value="1"/>
</dbReference>
<comment type="subcellular location">
    <subcellularLocation>
        <location evidence="1">Membrane</location>
        <topology evidence="1">Single-pass membrane protein</topology>
    </subcellularLocation>
</comment>
<dbReference type="PANTHER" id="PTHR12763">
    <property type="match status" value="1"/>
</dbReference>
<dbReference type="InterPro" id="IPR036869">
    <property type="entry name" value="J_dom_sf"/>
</dbReference>
<evidence type="ECO:0000256" key="6">
    <source>
        <dbReference type="ARBA" id="ARBA00038105"/>
    </source>
</evidence>
<reference evidence="11" key="1">
    <citation type="journal article" date="2019" name="Int. J. Syst. Evol. Microbiol.">
        <title>The Global Catalogue of Microorganisms (GCM) 10K type strain sequencing project: providing services to taxonomists for standard genome sequencing and annotation.</title>
        <authorList>
            <consortium name="The Broad Institute Genomics Platform"/>
            <consortium name="The Broad Institute Genome Sequencing Center for Infectious Disease"/>
            <person name="Wu L."/>
            <person name="Ma J."/>
        </authorList>
    </citation>
    <scope>NUCLEOTIDE SEQUENCE [LARGE SCALE GENOMIC DNA]</scope>
    <source>
        <strain evidence="11">NBRC 111756</strain>
    </source>
</reference>
<evidence type="ECO:0000256" key="1">
    <source>
        <dbReference type="ARBA" id="ARBA00004167"/>
    </source>
</evidence>
<comment type="caution">
    <text evidence="10">The sequence shown here is derived from an EMBL/GenBank/DDBJ whole genome shotgun (WGS) entry which is preliminary data.</text>
</comment>
<protein>
    <submittedName>
        <fullName evidence="10">DnaJ domain-containing protein</fullName>
    </submittedName>
</protein>
<dbReference type="EMBL" id="JBHSWE010000001">
    <property type="protein sequence ID" value="MFC6669060.1"/>
    <property type="molecule type" value="Genomic_DNA"/>
</dbReference>
<gene>
    <name evidence="10" type="ORF">ACFQDL_02240</name>
</gene>
<feature type="transmembrane region" description="Helical" evidence="8">
    <location>
        <begin position="33"/>
        <end position="49"/>
    </location>
</feature>
<dbReference type="Pfam" id="PF00226">
    <property type="entry name" value="DnaJ"/>
    <property type="match status" value="1"/>
</dbReference>
<evidence type="ECO:0000313" key="10">
    <source>
        <dbReference type="EMBL" id="MFC6669060.1"/>
    </source>
</evidence>
<dbReference type="PRINTS" id="PR00625">
    <property type="entry name" value="JDOMAIN"/>
</dbReference>
<feature type="transmembrane region" description="Helical" evidence="8">
    <location>
        <begin position="55"/>
        <end position="77"/>
    </location>
</feature>
<keyword evidence="3 8" id="KW-1133">Transmembrane helix</keyword>
<accession>A0ABW1ZTI5</accession>
<feature type="compositionally biased region" description="Basic and acidic residues" evidence="7">
    <location>
        <begin position="166"/>
        <end position="178"/>
    </location>
</feature>
<evidence type="ECO:0000256" key="2">
    <source>
        <dbReference type="ARBA" id="ARBA00022692"/>
    </source>
</evidence>